<proteinExistence type="predicted"/>
<dbReference type="AlphaFoldDB" id="A0A3F3MID5"/>
<protein>
    <submittedName>
        <fullName evidence="1">Uncharacterized protein</fullName>
    </submittedName>
</protein>
<accession>A0A3F3MID5</accession>
<reference evidence="1 2" key="1">
    <citation type="submission" date="2018-06" db="EMBL/GenBank/DDBJ databases">
        <title>Carbapenemase-producing Acinetobacter spp. from environmental sources in an hospital from French Polynesia.</title>
        <authorList>
            <person name="Bonnin R.A."/>
            <person name="Levy M."/>
            <person name="Cuzon G."/>
            <person name="Dortet L."/>
            <person name="Naas T."/>
        </authorList>
    </citation>
    <scope>NUCLEOTIDE SEQUENCE [LARGE SCALE GENOMIC DNA]</scope>
    <source>
        <strain evidence="1 2">R10</strain>
    </source>
</reference>
<dbReference type="RefSeq" id="WP_111034630.1">
    <property type="nucleotide sequence ID" value="NZ_QKWF01000296.1"/>
</dbReference>
<evidence type="ECO:0000313" key="2">
    <source>
        <dbReference type="Proteomes" id="UP000248662"/>
    </source>
</evidence>
<comment type="caution">
    <text evidence="1">The sequence shown here is derived from an EMBL/GenBank/DDBJ whole genome shotgun (WGS) entry which is preliminary data.</text>
</comment>
<dbReference type="Proteomes" id="UP000248662">
    <property type="component" value="Unassembled WGS sequence"/>
</dbReference>
<evidence type="ECO:0000313" key="1">
    <source>
        <dbReference type="EMBL" id="PZM08250.1"/>
    </source>
</evidence>
<organism evidence="1 2">
    <name type="scientific">Acinetobacter baumannii</name>
    <dbReference type="NCBI Taxonomy" id="470"/>
    <lineage>
        <taxon>Bacteria</taxon>
        <taxon>Pseudomonadati</taxon>
        <taxon>Pseudomonadota</taxon>
        <taxon>Gammaproteobacteria</taxon>
        <taxon>Moraxellales</taxon>
        <taxon>Moraxellaceae</taxon>
        <taxon>Acinetobacter</taxon>
        <taxon>Acinetobacter calcoaceticus/baumannii complex</taxon>
    </lineage>
</organism>
<gene>
    <name evidence="1" type="ORF">DOL94_18475</name>
</gene>
<dbReference type="EMBL" id="QKWF01000296">
    <property type="protein sequence ID" value="PZM08250.1"/>
    <property type="molecule type" value="Genomic_DNA"/>
</dbReference>
<name>A0A3F3MID5_ACIBA</name>
<sequence>MLHPSMLQMLKELLEEGVRKDPKNMGQVLVSLLKDLALLKPQHGEDDLTTFVEYRHPLYQVVKQLDTIKAFIASKGLDGATTSEINDFFSSEFKAGLIKERLEMLIFNNNIKMGKKRIGVYVSNVYYVI</sequence>